<name>A0A9W7ARM9_9STRA</name>
<gene>
    <name evidence="1" type="ORF">TrRE_jg12864</name>
</gene>
<dbReference type="OrthoDB" id="10420971at2759"/>
<sequence length="181" mass="19190">MKTKDKGTQQFRRTSLVVGAVGGGIARTTSRVGLVERGGRATLAKDEADEARARGSSCAKLAADAAVVKVEKKNLVAAIASDAAIKGTAKMEEIGVKETKRRMSTIAAEAASKVDDHEAHNDEGSSHVIPVWQESHRRRGSSIAMDAANLINNKKEMKRKGSIVATDASKMAIVFGTADHH</sequence>
<organism evidence="1 2">
    <name type="scientific">Triparma retinervis</name>
    <dbReference type="NCBI Taxonomy" id="2557542"/>
    <lineage>
        <taxon>Eukaryota</taxon>
        <taxon>Sar</taxon>
        <taxon>Stramenopiles</taxon>
        <taxon>Ochrophyta</taxon>
        <taxon>Bolidophyceae</taxon>
        <taxon>Parmales</taxon>
        <taxon>Triparmaceae</taxon>
        <taxon>Triparma</taxon>
    </lineage>
</organism>
<dbReference type="EMBL" id="BRXZ01002983">
    <property type="protein sequence ID" value="GMH74272.1"/>
    <property type="molecule type" value="Genomic_DNA"/>
</dbReference>
<evidence type="ECO:0000313" key="2">
    <source>
        <dbReference type="Proteomes" id="UP001165082"/>
    </source>
</evidence>
<reference evidence="1" key="1">
    <citation type="submission" date="2022-07" db="EMBL/GenBank/DDBJ databases">
        <title>Genome analysis of Parmales, a sister group of diatoms, reveals the evolutionary specialization of diatoms from phago-mixotrophs to photoautotrophs.</title>
        <authorList>
            <person name="Ban H."/>
            <person name="Sato S."/>
            <person name="Yoshikawa S."/>
            <person name="Kazumasa Y."/>
            <person name="Nakamura Y."/>
            <person name="Ichinomiya M."/>
            <person name="Saitoh K."/>
            <person name="Sato N."/>
            <person name="Blanc-Mathieu R."/>
            <person name="Endo H."/>
            <person name="Kuwata A."/>
            <person name="Ogata H."/>
        </authorList>
    </citation>
    <scope>NUCLEOTIDE SEQUENCE</scope>
</reference>
<dbReference type="Proteomes" id="UP001165082">
    <property type="component" value="Unassembled WGS sequence"/>
</dbReference>
<keyword evidence="2" id="KW-1185">Reference proteome</keyword>
<comment type="caution">
    <text evidence="1">The sequence shown here is derived from an EMBL/GenBank/DDBJ whole genome shotgun (WGS) entry which is preliminary data.</text>
</comment>
<accession>A0A9W7ARM9</accession>
<proteinExistence type="predicted"/>
<evidence type="ECO:0000313" key="1">
    <source>
        <dbReference type="EMBL" id="GMH74272.1"/>
    </source>
</evidence>
<protein>
    <submittedName>
        <fullName evidence="1">Uncharacterized protein</fullName>
    </submittedName>
</protein>
<dbReference type="AlphaFoldDB" id="A0A9W7ARM9"/>